<proteinExistence type="predicted"/>
<dbReference type="Proteomes" id="UP000653411">
    <property type="component" value="Unassembled WGS sequence"/>
</dbReference>
<dbReference type="Gene3D" id="3.30.559.10">
    <property type="entry name" value="Chloramphenicol acetyltransferase-like domain"/>
    <property type="match status" value="1"/>
</dbReference>
<evidence type="ECO:0008006" key="3">
    <source>
        <dbReference type="Google" id="ProtNLM"/>
    </source>
</evidence>
<name>A0A918CX67_9ACTN</name>
<dbReference type="Gene3D" id="3.30.559.30">
    <property type="entry name" value="Nonribosomal peptide synthetase, condensation domain"/>
    <property type="match status" value="1"/>
</dbReference>
<keyword evidence="2" id="KW-1185">Reference proteome</keyword>
<dbReference type="InterPro" id="IPR023213">
    <property type="entry name" value="CAT-like_dom_sf"/>
</dbReference>
<dbReference type="AlphaFoldDB" id="A0A918CX67"/>
<gene>
    <name evidence="1" type="ORF">GCM10011578_094040</name>
</gene>
<protein>
    <recommendedName>
        <fullName evidence="3">Condensation domain-containing protein</fullName>
    </recommendedName>
</protein>
<dbReference type="EMBL" id="BMML01000040">
    <property type="protein sequence ID" value="GGN43695.1"/>
    <property type="molecule type" value="Genomic_DNA"/>
</dbReference>
<organism evidence="1 2">
    <name type="scientific">Streptomyces fuscichromogenes</name>
    <dbReference type="NCBI Taxonomy" id="1324013"/>
    <lineage>
        <taxon>Bacteria</taxon>
        <taxon>Bacillati</taxon>
        <taxon>Actinomycetota</taxon>
        <taxon>Actinomycetes</taxon>
        <taxon>Kitasatosporales</taxon>
        <taxon>Streptomycetaceae</taxon>
        <taxon>Streptomyces</taxon>
    </lineage>
</organism>
<reference evidence="1" key="2">
    <citation type="submission" date="2020-09" db="EMBL/GenBank/DDBJ databases">
        <authorList>
            <person name="Sun Q."/>
            <person name="Zhou Y."/>
        </authorList>
    </citation>
    <scope>NUCLEOTIDE SEQUENCE</scope>
    <source>
        <strain evidence="1">CGMCC 4.7110</strain>
    </source>
</reference>
<sequence>MTVRLPLLSAQLAFGLEAERFGRRSTVTLMFRTPPSRLVTADVCLVVQSVVLRNPALSFRVQFSRGAAYQEWYPTECDFAELEVADEDAVSGCVMEVIEKFETSLDSAPMAARLMRSPESDNLLLIFDHALVDEQSLLLIKRQLEGPSAADDQQAERYRAAIIDRKTSEEAAATGPGTKFWKDRLEAVGEFPLAKAKTPRIVPFDMLPSVAVPRGFRGSLFPYVLFAIHCALRDVSEPDPTVIGYPWGGRNSAYSDVVGCFMNTLISLDTTGPQQSPAAAADFLRRWYAELDHADVPFTTVVSLGSKFSGSVTTQLSYRHVGERTVKVAGVPAVEFTPSQGRGPRGPAFLTGVTVHDDELRLRLLLDEEIAGYGSEEFGTRWRHWLKTAISSVPERKS</sequence>
<accession>A0A918CX67</accession>
<comment type="caution">
    <text evidence="1">The sequence shown here is derived from an EMBL/GenBank/DDBJ whole genome shotgun (WGS) entry which is preliminary data.</text>
</comment>
<evidence type="ECO:0000313" key="1">
    <source>
        <dbReference type="EMBL" id="GGN43695.1"/>
    </source>
</evidence>
<dbReference type="SUPFAM" id="SSF52777">
    <property type="entry name" value="CoA-dependent acyltransferases"/>
    <property type="match status" value="2"/>
</dbReference>
<evidence type="ECO:0000313" key="2">
    <source>
        <dbReference type="Proteomes" id="UP000653411"/>
    </source>
</evidence>
<reference evidence="1" key="1">
    <citation type="journal article" date="2014" name="Int. J. Syst. Evol. Microbiol.">
        <title>Complete genome sequence of Corynebacterium casei LMG S-19264T (=DSM 44701T), isolated from a smear-ripened cheese.</title>
        <authorList>
            <consortium name="US DOE Joint Genome Institute (JGI-PGF)"/>
            <person name="Walter F."/>
            <person name="Albersmeier A."/>
            <person name="Kalinowski J."/>
            <person name="Ruckert C."/>
        </authorList>
    </citation>
    <scope>NUCLEOTIDE SEQUENCE</scope>
    <source>
        <strain evidence="1">CGMCC 4.7110</strain>
    </source>
</reference>